<dbReference type="InterPro" id="IPR029058">
    <property type="entry name" value="AB_hydrolase_fold"/>
</dbReference>
<protein>
    <recommendedName>
        <fullName evidence="1">AB hydrolase-1 domain-containing protein</fullName>
    </recommendedName>
</protein>
<dbReference type="InterPro" id="IPR050266">
    <property type="entry name" value="AB_hydrolase_sf"/>
</dbReference>
<reference evidence="2" key="1">
    <citation type="journal article" date="2010" name="Nature">
        <title>The Dynamic genome of Hydra.</title>
        <authorList>
            <person name="Chapman J.A."/>
            <person name="Kirkness E.F."/>
            <person name="Simakov O."/>
            <person name="Hampson S.E."/>
            <person name="Mitros T."/>
            <person name="Weinmaier T."/>
            <person name="Rattei T."/>
            <person name="Balasubramanian P.G."/>
            <person name="Borman J."/>
            <person name="Busam D."/>
            <person name="Disbennett K."/>
            <person name="Pfannkoch C."/>
            <person name="Sumin N."/>
            <person name="Sutton G."/>
            <person name="Viswanathan L."/>
            <person name="Walenz B."/>
            <person name="Goodstein D.M."/>
            <person name="Hellsten U."/>
            <person name="Kawashima T."/>
            <person name="Prochnik S.E."/>
            <person name="Putnam N.H."/>
            <person name="Shu S."/>
            <person name="Blumberg B."/>
            <person name="Dana C.E."/>
            <person name="Gee L."/>
            <person name="Kibler D.F."/>
            <person name="Law L."/>
            <person name="Lindgens D."/>
            <person name="Martinez D.E."/>
            <person name="Peng J."/>
            <person name="Wigge P.A."/>
            <person name="Bertulat B."/>
            <person name="Guder C."/>
            <person name="Nakamura Y."/>
            <person name="Ozbek S."/>
            <person name="Watanabe H."/>
            <person name="Khalturin K."/>
            <person name="Hemmrich G."/>
            <person name="Franke A."/>
            <person name="Augustin R."/>
            <person name="Fraune S."/>
            <person name="Hayakawa E."/>
            <person name="Hayakawa S."/>
            <person name="Hirose M."/>
            <person name="Hwang J."/>
            <person name="Ikeo K."/>
            <person name="Nishimiya-Fujisawa C."/>
            <person name="Ogura A."/>
            <person name="Takahashi T."/>
            <person name="Steinmetz P.R."/>
            <person name="Zhang X."/>
            <person name="Aufschnaiter R."/>
            <person name="Eder M.K."/>
            <person name="Gorny A.K."/>
            <person name="Salvenmoser W."/>
            <person name="Heimberg A.M."/>
            <person name="Wheeler B.M."/>
            <person name="Peterson K.J."/>
            <person name="Boettger A."/>
            <person name="Tischler P."/>
            <person name="Wolf A."/>
            <person name="Gojobori T."/>
            <person name="Remington K.A."/>
            <person name="Strausberg R.L."/>
            <person name="Venter J."/>
            <person name="Technau U."/>
            <person name="Hobmayer B."/>
            <person name="Bosch T.C."/>
            <person name="Holstein T.W."/>
            <person name="Fujisawa T."/>
            <person name="Bode H.R."/>
            <person name="David C.N."/>
            <person name="Rokhsar D.S."/>
            <person name="Steele R.E."/>
        </authorList>
    </citation>
    <scope>NUCLEOTIDE SEQUENCE</scope>
</reference>
<gene>
    <name evidence="2" type="ORF">Csp_D28930</name>
</gene>
<dbReference type="SUPFAM" id="SSF53474">
    <property type="entry name" value="alpha/beta-Hydrolases"/>
    <property type="match status" value="1"/>
</dbReference>
<dbReference type="Pfam" id="PF00561">
    <property type="entry name" value="Abhydrolase_1"/>
    <property type="match status" value="1"/>
</dbReference>
<dbReference type="GO" id="GO:0016020">
    <property type="term" value="C:membrane"/>
    <property type="evidence" value="ECO:0007669"/>
    <property type="project" value="TreeGrafter"/>
</dbReference>
<dbReference type="EMBL" id="FN543107">
    <property type="protein sequence ID" value="CBA31800.1"/>
    <property type="molecule type" value="Genomic_DNA"/>
</dbReference>
<dbReference type="GO" id="GO:0046464">
    <property type="term" value="P:acylglycerol catabolic process"/>
    <property type="evidence" value="ECO:0007669"/>
    <property type="project" value="TreeGrafter"/>
</dbReference>
<organism evidence="2">
    <name type="scientific">Curvibacter symbiont subsp. Hydra magnipapillata</name>
    <dbReference type="NCBI Taxonomy" id="667019"/>
    <lineage>
        <taxon>Bacteria</taxon>
        <taxon>Pseudomonadati</taxon>
        <taxon>Pseudomonadota</taxon>
        <taxon>Betaproteobacteria</taxon>
        <taxon>Burkholderiales</taxon>
        <taxon>Comamonadaceae</taxon>
        <taxon>Curvibacter</taxon>
    </lineage>
</organism>
<dbReference type="GO" id="GO:0047372">
    <property type="term" value="F:monoacylglycerol lipase activity"/>
    <property type="evidence" value="ECO:0007669"/>
    <property type="project" value="TreeGrafter"/>
</dbReference>
<dbReference type="InterPro" id="IPR000073">
    <property type="entry name" value="AB_hydrolase_1"/>
</dbReference>
<sequence length="289" mass="31273">MPSTNLYRSTNLVPQSVLLSTGKVRCIDTGGSGPAVLLTHGIGESLEFWQPQIEALGKMMRLVAWDMPGHGESDIPTAAMDLQALARSAWLLLDHLGIESAHLVGNSLGGAVSLRMLGQQASRVRSLLLANSATLGPEVFGAFKVMTLPLLGELMNKPSTKGVEMQVKALVHRAHAITPSVRAAIERNIYRPGAAAYFLATLRMISGLRGQSEVAWKETHQLLRQVKIPTLVLHGKQDTVVPFKHSEQAHALVPGSELQIWENCGHTPQLEMPDAFNAQLAALVQRTVP</sequence>
<dbReference type="PRINTS" id="PR00111">
    <property type="entry name" value="ABHYDROLASE"/>
</dbReference>
<feature type="domain" description="AB hydrolase-1" evidence="1">
    <location>
        <begin position="34"/>
        <end position="271"/>
    </location>
</feature>
<accession>C9YE87</accession>
<name>C9YE87_CURXX</name>
<dbReference type="Gene3D" id="3.40.50.1820">
    <property type="entry name" value="alpha/beta hydrolase"/>
    <property type="match status" value="1"/>
</dbReference>
<evidence type="ECO:0000259" key="1">
    <source>
        <dbReference type="Pfam" id="PF00561"/>
    </source>
</evidence>
<evidence type="ECO:0000313" key="2">
    <source>
        <dbReference type="EMBL" id="CBA31800.1"/>
    </source>
</evidence>
<proteinExistence type="predicted"/>
<dbReference type="AlphaFoldDB" id="C9YE87"/>
<dbReference type="PANTHER" id="PTHR43798">
    <property type="entry name" value="MONOACYLGLYCEROL LIPASE"/>
    <property type="match status" value="1"/>
</dbReference>
<dbReference type="PANTHER" id="PTHR43798:SF5">
    <property type="entry name" value="MONOACYLGLYCEROL LIPASE ABHD6"/>
    <property type="match status" value="1"/>
</dbReference>